<proteinExistence type="predicted"/>
<organism evidence="1 2">
    <name type="scientific">Agarivorans gilvus</name>
    <dbReference type="NCBI Taxonomy" id="680279"/>
    <lineage>
        <taxon>Bacteria</taxon>
        <taxon>Pseudomonadati</taxon>
        <taxon>Pseudomonadota</taxon>
        <taxon>Gammaproteobacteria</taxon>
        <taxon>Alteromonadales</taxon>
        <taxon>Alteromonadaceae</taxon>
        <taxon>Agarivorans</taxon>
    </lineage>
</organism>
<protein>
    <submittedName>
        <fullName evidence="1">Uncharacterized protein</fullName>
    </submittedName>
</protein>
<dbReference type="EMBL" id="BMDY01000025">
    <property type="protein sequence ID" value="GGB17877.1"/>
    <property type="molecule type" value="Genomic_DNA"/>
</dbReference>
<dbReference type="Proteomes" id="UP000651977">
    <property type="component" value="Unassembled WGS sequence"/>
</dbReference>
<keyword evidence="2" id="KW-1185">Reference proteome</keyword>
<sequence length="48" mass="5381">MLNRWLAVSEILASMRFYDAIMAVLGHAEGLVDEKGRCLYLIENGVLV</sequence>
<name>A0ABQ1I7K3_9ALTE</name>
<gene>
    <name evidence="1" type="ORF">GCM10007414_34110</name>
</gene>
<comment type="caution">
    <text evidence="1">The sequence shown here is derived from an EMBL/GenBank/DDBJ whole genome shotgun (WGS) entry which is preliminary data.</text>
</comment>
<evidence type="ECO:0000313" key="2">
    <source>
        <dbReference type="Proteomes" id="UP000651977"/>
    </source>
</evidence>
<accession>A0ABQ1I7K3</accession>
<reference evidence="2" key="1">
    <citation type="journal article" date="2019" name="Int. J. Syst. Evol. Microbiol.">
        <title>The Global Catalogue of Microorganisms (GCM) 10K type strain sequencing project: providing services to taxonomists for standard genome sequencing and annotation.</title>
        <authorList>
            <consortium name="The Broad Institute Genomics Platform"/>
            <consortium name="The Broad Institute Genome Sequencing Center for Infectious Disease"/>
            <person name="Wu L."/>
            <person name="Ma J."/>
        </authorList>
    </citation>
    <scope>NUCLEOTIDE SEQUENCE [LARGE SCALE GENOMIC DNA]</scope>
    <source>
        <strain evidence="2">CGMCC 1.10131</strain>
    </source>
</reference>
<evidence type="ECO:0000313" key="1">
    <source>
        <dbReference type="EMBL" id="GGB17877.1"/>
    </source>
</evidence>